<dbReference type="PANTHER" id="PTHR24345:SF0">
    <property type="entry name" value="CELL CYCLE SERINE_THREONINE-PROTEIN KINASE CDC5_MSD2"/>
    <property type="match status" value="1"/>
</dbReference>
<evidence type="ECO:0000256" key="3">
    <source>
        <dbReference type="ARBA" id="ARBA00022741"/>
    </source>
</evidence>
<dbReference type="InterPro" id="IPR036947">
    <property type="entry name" value="POLO_box_dom_sf"/>
</dbReference>
<dbReference type="Gene3D" id="3.30.1120.30">
    <property type="entry name" value="POLO box domain"/>
    <property type="match status" value="2"/>
</dbReference>
<dbReference type="GO" id="GO:0004674">
    <property type="term" value="F:protein serine/threonine kinase activity"/>
    <property type="evidence" value="ECO:0007669"/>
    <property type="project" value="UniProtKB-KW"/>
</dbReference>
<proteinExistence type="predicted"/>
<gene>
    <name evidence="6" type="ORF">OFLC_LOCUS14807</name>
</gene>
<evidence type="ECO:0000256" key="5">
    <source>
        <dbReference type="ARBA" id="ARBA00022840"/>
    </source>
</evidence>
<dbReference type="CDD" id="cd13118">
    <property type="entry name" value="POLO_box_1"/>
    <property type="match status" value="1"/>
</dbReference>
<keyword evidence="7" id="KW-1185">Reference proteome</keyword>
<keyword evidence="5" id="KW-0067">ATP-binding</keyword>
<accession>A0A183I4Z5</accession>
<dbReference type="WBParaSite" id="OFLC_0001481801-mRNA-1">
    <property type="protein sequence ID" value="OFLC_0001481801-mRNA-1"/>
    <property type="gene ID" value="OFLC_0001481801"/>
</dbReference>
<evidence type="ECO:0000256" key="4">
    <source>
        <dbReference type="ARBA" id="ARBA00022777"/>
    </source>
</evidence>
<keyword evidence="2" id="KW-0808">Transferase</keyword>
<reference evidence="8" key="1">
    <citation type="submission" date="2016-06" db="UniProtKB">
        <authorList>
            <consortium name="WormBaseParasite"/>
        </authorList>
    </citation>
    <scope>IDENTIFICATION</scope>
</reference>
<protein>
    <submittedName>
        <fullName evidence="8">FERM domain-containing protein</fullName>
    </submittedName>
</protein>
<keyword evidence="3" id="KW-0547">Nucleotide-binding</keyword>
<dbReference type="GO" id="GO:0005634">
    <property type="term" value="C:nucleus"/>
    <property type="evidence" value="ECO:0007669"/>
    <property type="project" value="TreeGrafter"/>
</dbReference>
<evidence type="ECO:0000256" key="1">
    <source>
        <dbReference type="ARBA" id="ARBA00022527"/>
    </source>
</evidence>
<evidence type="ECO:0000313" key="7">
    <source>
        <dbReference type="Proteomes" id="UP000267606"/>
    </source>
</evidence>
<dbReference type="EMBL" id="UZAJ01041226">
    <property type="protein sequence ID" value="VDP18907.1"/>
    <property type="molecule type" value="Genomic_DNA"/>
</dbReference>
<sequence length="318" mass="36381">MLIGKPPFEADTLEKTYVKIALCDYSFPPKPKICISAEDLISKTQESYSVKKKENNIFQLSKAANFYQGFGESYSIGDSGIGSEGGLNTRPRSICDCRILYKQLLLGYYTVSHEASRPLDFQLNMVSKWVDYTNKYGFGCVLSDGTHCTLFSEKEAGRYLMISDTDQDPWTFLEWTTLDTISDQRLAKKIHVVELFSNYMDKELQPVYEYSTVRQQLDALVYQKRRSGVLLMFLALGTIQINFLDSHEKLVISRDEYGRLLLTVIDQCIGFHMYQLLPCASTPIRPNCQKVQQLLEKACQLLEGEEALLPRTYYATQC</sequence>
<evidence type="ECO:0000256" key="2">
    <source>
        <dbReference type="ARBA" id="ARBA00022679"/>
    </source>
</evidence>
<evidence type="ECO:0000313" key="8">
    <source>
        <dbReference type="WBParaSite" id="OFLC_0001481801-mRNA-1"/>
    </source>
</evidence>
<organism evidence="8">
    <name type="scientific">Onchocerca flexuosa</name>
    <dbReference type="NCBI Taxonomy" id="387005"/>
    <lineage>
        <taxon>Eukaryota</taxon>
        <taxon>Metazoa</taxon>
        <taxon>Ecdysozoa</taxon>
        <taxon>Nematoda</taxon>
        <taxon>Chromadorea</taxon>
        <taxon>Rhabditida</taxon>
        <taxon>Spirurina</taxon>
        <taxon>Spiruromorpha</taxon>
        <taxon>Filarioidea</taxon>
        <taxon>Onchocercidae</taxon>
        <taxon>Onchocerca</taxon>
    </lineage>
</organism>
<reference evidence="6 7" key="2">
    <citation type="submission" date="2018-11" db="EMBL/GenBank/DDBJ databases">
        <authorList>
            <consortium name="Pathogen Informatics"/>
        </authorList>
    </citation>
    <scope>NUCLEOTIDE SEQUENCE [LARGE SCALE GENOMIC DNA]</scope>
</reference>
<dbReference type="AlphaFoldDB" id="A0A183I4Z5"/>
<dbReference type="STRING" id="387005.A0A183I4Z5"/>
<name>A0A183I4Z5_9BILA</name>
<dbReference type="InterPro" id="IPR033701">
    <property type="entry name" value="POLO_box_1"/>
</dbReference>
<dbReference type="GO" id="GO:0005524">
    <property type="term" value="F:ATP binding"/>
    <property type="evidence" value="ECO:0007669"/>
    <property type="project" value="UniProtKB-KW"/>
</dbReference>
<dbReference type="PANTHER" id="PTHR24345">
    <property type="entry name" value="SERINE/THREONINE-PROTEIN KINASE PLK"/>
    <property type="match status" value="1"/>
</dbReference>
<keyword evidence="1" id="KW-0723">Serine/threonine-protein kinase</keyword>
<evidence type="ECO:0000313" key="6">
    <source>
        <dbReference type="EMBL" id="VDP18907.1"/>
    </source>
</evidence>
<keyword evidence="4" id="KW-0418">Kinase</keyword>
<dbReference type="Proteomes" id="UP000267606">
    <property type="component" value="Unassembled WGS sequence"/>
</dbReference>
<dbReference type="SUPFAM" id="SSF82615">
    <property type="entry name" value="Polo-box domain"/>
    <property type="match status" value="1"/>
</dbReference>